<accession>A0ABV4YXH2</accession>
<keyword evidence="12" id="KW-1185">Reference proteome</keyword>
<keyword evidence="7" id="KW-0804">Transcription</keyword>
<dbReference type="InterPro" id="IPR001789">
    <property type="entry name" value="Sig_transdc_resp-reg_receiver"/>
</dbReference>
<dbReference type="PANTHER" id="PTHR42713:SF3">
    <property type="entry name" value="TRANSCRIPTIONAL REGULATORY PROTEIN HPTR"/>
    <property type="match status" value="1"/>
</dbReference>
<dbReference type="InterPro" id="IPR018060">
    <property type="entry name" value="HTH_AraC"/>
</dbReference>
<sequence length="505" mass="58482">MIVDDEPTTRQGLETIIPWEDFGFEVVGTAENGIEAIEKYQSLTPNLMIVDMKMPRMSGIELIEKIREVDSSIQFIVLSGHAEFEYARKAIKYNVRGYLLKPVDEDELIPFLHEIKLGFKEELEFSRVKAKMDEENKERIIQAALTGECMVELKELYHHLGWSTFRILIIEVVNNGFPLSDIKKQLKDYFEKDNKGFVFSSSPHIGILLNADIGVNNNLIYMYKEVQKNIQTKFAASISQSFKQIEDLTTHFKIASDRIKNQFFYDDGKILSSDSLPAISVEACVSQDDITQLQLSEIVDQLIFAMEIGDLKVIERICMDAGKYMIYKDFPERLIKEEYIQIVTSVLKKLMYDHKDIHVTVSNILSRVYGIENQSKLNDLFTYVNSLLAEMLEQIDSNGTDILVKKMMNLIEQNYHKNIKLETLSKVLNYNKAYLGKLFKDYTGEYFNTYLDKVRIEKAKKLLLQGLKVYEVAEQIGFSNVDYFHSKFRKYEGVSPSSYRKEHSD</sequence>
<dbReference type="PANTHER" id="PTHR42713">
    <property type="entry name" value="HISTIDINE KINASE-RELATED"/>
    <property type="match status" value="1"/>
</dbReference>
<dbReference type="PROSITE" id="PS50110">
    <property type="entry name" value="RESPONSE_REGULATORY"/>
    <property type="match status" value="1"/>
</dbReference>
<dbReference type="InterPro" id="IPR009057">
    <property type="entry name" value="Homeodomain-like_sf"/>
</dbReference>
<dbReference type="SUPFAM" id="SSF46689">
    <property type="entry name" value="Homeodomain-like"/>
    <property type="match status" value="2"/>
</dbReference>
<dbReference type="Pfam" id="PF12833">
    <property type="entry name" value="HTH_18"/>
    <property type="match status" value="1"/>
</dbReference>
<dbReference type="PROSITE" id="PS01124">
    <property type="entry name" value="HTH_ARAC_FAMILY_2"/>
    <property type="match status" value="1"/>
</dbReference>
<keyword evidence="4" id="KW-0902">Two-component regulatory system</keyword>
<gene>
    <name evidence="11" type="ORF">P5G62_020785</name>
</gene>
<dbReference type="Gene3D" id="1.10.10.60">
    <property type="entry name" value="Homeodomain-like"/>
    <property type="match status" value="2"/>
</dbReference>
<evidence type="ECO:0000256" key="7">
    <source>
        <dbReference type="ARBA" id="ARBA00023163"/>
    </source>
</evidence>
<dbReference type="InterPro" id="IPR020449">
    <property type="entry name" value="Tscrpt_reg_AraC-type_HTH"/>
</dbReference>
<protein>
    <submittedName>
        <fullName evidence="11">Response regulator transcription factor</fullName>
    </submittedName>
</protein>
<evidence type="ECO:0000259" key="10">
    <source>
        <dbReference type="PROSITE" id="PS50110"/>
    </source>
</evidence>
<feature type="domain" description="Response regulatory" evidence="10">
    <location>
        <begin position="1"/>
        <end position="116"/>
    </location>
</feature>
<dbReference type="EMBL" id="JAROBZ020000001">
    <property type="protein sequence ID" value="MFB3169549.1"/>
    <property type="molecule type" value="Genomic_DNA"/>
</dbReference>
<name>A0ABV4YXH2_9BACI</name>
<evidence type="ECO:0000313" key="11">
    <source>
        <dbReference type="EMBL" id="MFB3169549.1"/>
    </source>
</evidence>
<evidence type="ECO:0000256" key="3">
    <source>
        <dbReference type="ARBA" id="ARBA00022553"/>
    </source>
</evidence>
<dbReference type="SMART" id="SM00448">
    <property type="entry name" value="REC"/>
    <property type="match status" value="1"/>
</dbReference>
<evidence type="ECO:0000259" key="9">
    <source>
        <dbReference type="PROSITE" id="PS01124"/>
    </source>
</evidence>
<evidence type="ECO:0000256" key="1">
    <source>
        <dbReference type="ARBA" id="ARBA00004496"/>
    </source>
</evidence>
<dbReference type="Proteomes" id="UP001241748">
    <property type="component" value="Unassembled WGS sequence"/>
</dbReference>
<dbReference type="Pfam" id="PF00072">
    <property type="entry name" value="Response_reg"/>
    <property type="match status" value="1"/>
</dbReference>
<evidence type="ECO:0000256" key="2">
    <source>
        <dbReference type="ARBA" id="ARBA00022490"/>
    </source>
</evidence>
<dbReference type="Gene3D" id="3.40.50.2300">
    <property type="match status" value="1"/>
</dbReference>
<organism evidence="11 12">
    <name type="scientific">Neobacillus driksii</name>
    <dbReference type="NCBI Taxonomy" id="3035913"/>
    <lineage>
        <taxon>Bacteria</taxon>
        <taxon>Bacillati</taxon>
        <taxon>Bacillota</taxon>
        <taxon>Bacilli</taxon>
        <taxon>Bacillales</taxon>
        <taxon>Bacillaceae</taxon>
        <taxon>Neobacillus</taxon>
    </lineage>
</organism>
<keyword evidence="2" id="KW-0963">Cytoplasm</keyword>
<dbReference type="PRINTS" id="PR00032">
    <property type="entry name" value="HTHARAC"/>
</dbReference>
<proteinExistence type="predicted"/>
<feature type="modified residue" description="4-aspartylphosphate" evidence="8">
    <location>
        <position position="51"/>
    </location>
</feature>
<dbReference type="InterPro" id="IPR011006">
    <property type="entry name" value="CheY-like_superfamily"/>
</dbReference>
<dbReference type="PROSITE" id="PS00041">
    <property type="entry name" value="HTH_ARAC_FAMILY_1"/>
    <property type="match status" value="1"/>
</dbReference>
<dbReference type="InterPro" id="IPR018062">
    <property type="entry name" value="HTH_AraC-typ_CS"/>
</dbReference>
<dbReference type="SUPFAM" id="SSF52172">
    <property type="entry name" value="CheY-like"/>
    <property type="match status" value="1"/>
</dbReference>
<dbReference type="SMART" id="SM00342">
    <property type="entry name" value="HTH_ARAC"/>
    <property type="match status" value="1"/>
</dbReference>
<evidence type="ECO:0000313" key="12">
    <source>
        <dbReference type="Proteomes" id="UP001241748"/>
    </source>
</evidence>
<keyword evidence="3 8" id="KW-0597">Phosphoprotein</keyword>
<evidence type="ECO:0000256" key="5">
    <source>
        <dbReference type="ARBA" id="ARBA00023015"/>
    </source>
</evidence>
<reference evidence="11 12" key="1">
    <citation type="submission" date="2024-05" db="EMBL/GenBank/DDBJ databases">
        <authorList>
            <person name="Venkateswaran K."/>
        </authorList>
    </citation>
    <scope>NUCLEOTIDE SEQUENCE [LARGE SCALE GENOMIC DNA]</scope>
    <source>
        <strain evidence="11 12">179-C4-2-HS</strain>
    </source>
</reference>
<comment type="caution">
    <text evidence="11">The sequence shown here is derived from an EMBL/GenBank/DDBJ whole genome shotgun (WGS) entry which is preliminary data.</text>
</comment>
<keyword evidence="6" id="KW-0238">DNA-binding</keyword>
<evidence type="ECO:0000256" key="4">
    <source>
        <dbReference type="ARBA" id="ARBA00023012"/>
    </source>
</evidence>
<feature type="domain" description="HTH araC/xylS-type" evidence="9">
    <location>
        <begin position="405"/>
        <end position="502"/>
    </location>
</feature>
<keyword evidence="5" id="KW-0805">Transcription regulation</keyword>
<dbReference type="CDD" id="cd17536">
    <property type="entry name" value="REC_YesN-like"/>
    <property type="match status" value="1"/>
</dbReference>
<evidence type="ECO:0000256" key="8">
    <source>
        <dbReference type="PROSITE-ProRule" id="PRU00169"/>
    </source>
</evidence>
<dbReference type="RefSeq" id="WP_306075655.1">
    <property type="nucleotide sequence ID" value="NZ_JAROBZ020000001.1"/>
</dbReference>
<dbReference type="InterPro" id="IPR051552">
    <property type="entry name" value="HptR"/>
</dbReference>
<evidence type="ECO:0000256" key="6">
    <source>
        <dbReference type="ARBA" id="ARBA00023125"/>
    </source>
</evidence>
<comment type="subcellular location">
    <subcellularLocation>
        <location evidence="1">Cytoplasm</location>
    </subcellularLocation>
</comment>